<evidence type="ECO:0000313" key="2">
    <source>
        <dbReference type="EMBL" id="OWP77286.1"/>
    </source>
</evidence>
<organism evidence="2 3">
    <name type="scientific">Flavobacterium columnare</name>
    <dbReference type="NCBI Taxonomy" id="996"/>
    <lineage>
        <taxon>Bacteria</taxon>
        <taxon>Pseudomonadati</taxon>
        <taxon>Bacteroidota</taxon>
        <taxon>Flavobacteriia</taxon>
        <taxon>Flavobacteriales</taxon>
        <taxon>Flavobacteriaceae</taxon>
        <taxon>Flavobacterium</taxon>
    </lineage>
</organism>
<protein>
    <recommendedName>
        <fullName evidence="4">Lipoprotein</fullName>
    </recommendedName>
</protein>
<dbReference type="EMBL" id="MTCY01000018">
    <property type="protein sequence ID" value="OWP77286.1"/>
    <property type="molecule type" value="Genomic_DNA"/>
</dbReference>
<feature type="compositionally biased region" description="Basic and acidic residues" evidence="1">
    <location>
        <begin position="198"/>
        <end position="209"/>
    </location>
</feature>
<proteinExistence type="predicted"/>
<name>A0A246GAR3_9FLAO</name>
<evidence type="ECO:0000256" key="1">
    <source>
        <dbReference type="SAM" id="MobiDB-lite"/>
    </source>
</evidence>
<dbReference type="OrthoDB" id="1443728at2"/>
<dbReference type="AlphaFoldDB" id="A0A246GAR3"/>
<evidence type="ECO:0008006" key="4">
    <source>
        <dbReference type="Google" id="ProtNLM"/>
    </source>
</evidence>
<feature type="region of interest" description="Disordered" evidence="1">
    <location>
        <begin position="186"/>
        <end position="209"/>
    </location>
</feature>
<sequence>MKSFFLYNLILSLLLVSCKKEEENNSIEIQKSIKQKELIFNSLDKAWTFSERKLTPESEIIALNWNEWRLFINELNQKPKSSLSAFKLKTKNLVQKVDILSNTIPLKLEKPQINVRLSAIITKVKALNMFLNIDKIPEKRVIKLVSDLNLEVNAFNDQIEEIVRRSHIQMEEGEEDMIKQIGGKKSEPLIAPDIQNPQKEEVPSFEEIK</sequence>
<reference evidence="2 3" key="1">
    <citation type="journal article" date="2017" name="Infect. Genet. Evol.">
        <title>Comparative genome analysis of fish pathogen Flavobacterium columnare reveals extensive sequence diversity within the species.</title>
        <authorList>
            <person name="Kayansamruaj P."/>
            <person name="Dong H.T."/>
            <person name="Hirono I."/>
            <person name="Kondo H."/>
            <person name="Senapin S."/>
            <person name="Rodkhum C."/>
        </authorList>
    </citation>
    <scope>NUCLEOTIDE SEQUENCE [LARGE SCALE GENOMIC DNA]</scope>
    <source>
        <strain evidence="2 3">1214</strain>
    </source>
</reference>
<dbReference type="Proteomes" id="UP000198034">
    <property type="component" value="Unassembled WGS sequence"/>
</dbReference>
<evidence type="ECO:0000313" key="3">
    <source>
        <dbReference type="Proteomes" id="UP000198034"/>
    </source>
</evidence>
<comment type="caution">
    <text evidence="2">The sequence shown here is derived from an EMBL/GenBank/DDBJ whole genome shotgun (WGS) entry which is preliminary data.</text>
</comment>
<dbReference type="PROSITE" id="PS51257">
    <property type="entry name" value="PROKAR_LIPOPROTEIN"/>
    <property type="match status" value="1"/>
</dbReference>
<accession>A0A246GAR3</accession>
<gene>
    <name evidence="2" type="ORF">BWK62_07655</name>
</gene>